<sequence length="75" mass="7853">CARAGHRGARHAARGGRLRVGIARRERSRQTGSIATCEQAALVSACRHVHRGNNAASATVLDRSGLEASPTHGTI</sequence>
<reference evidence="2" key="1">
    <citation type="submission" date="2020-02" db="EMBL/GenBank/DDBJ databases">
        <authorList>
            <person name="Meier V. D."/>
        </authorList>
    </citation>
    <scope>NUCLEOTIDE SEQUENCE</scope>
    <source>
        <strain evidence="2">AVDCRST_MAG26</strain>
    </source>
</reference>
<dbReference type="AlphaFoldDB" id="A0A6J4IFX1"/>
<evidence type="ECO:0000313" key="2">
    <source>
        <dbReference type="EMBL" id="CAA9251350.1"/>
    </source>
</evidence>
<feature type="region of interest" description="Disordered" evidence="1">
    <location>
        <begin position="1"/>
        <end position="20"/>
    </location>
</feature>
<protein>
    <submittedName>
        <fullName evidence="2">Uncharacterized protein</fullName>
    </submittedName>
</protein>
<proteinExistence type="predicted"/>
<organism evidence="2">
    <name type="scientific">uncultured Chloroflexia bacterium</name>
    <dbReference type="NCBI Taxonomy" id="1672391"/>
    <lineage>
        <taxon>Bacteria</taxon>
        <taxon>Bacillati</taxon>
        <taxon>Chloroflexota</taxon>
        <taxon>Chloroflexia</taxon>
        <taxon>environmental samples</taxon>
    </lineage>
</organism>
<evidence type="ECO:0000256" key="1">
    <source>
        <dbReference type="SAM" id="MobiDB-lite"/>
    </source>
</evidence>
<feature type="non-terminal residue" evidence="2">
    <location>
        <position position="1"/>
    </location>
</feature>
<dbReference type="EMBL" id="CADCTK010000436">
    <property type="protein sequence ID" value="CAA9251350.1"/>
    <property type="molecule type" value="Genomic_DNA"/>
</dbReference>
<accession>A0A6J4IFX1</accession>
<feature type="compositionally biased region" description="Basic residues" evidence="1">
    <location>
        <begin position="1"/>
        <end position="17"/>
    </location>
</feature>
<gene>
    <name evidence="2" type="ORF">AVDCRST_MAG26-1908</name>
</gene>
<feature type="non-terminal residue" evidence="2">
    <location>
        <position position="75"/>
    </location>
</feature>
<name>A0A6J4IFX1_9CHLR</name>